<accession>A0A0F8XYK7</accession>
<keyword evidence="1" id="KW-0472">Membrane</keyword>
<reference evidence="2" key="1">
    <citation type="journal article" date="2015" name="Nature">
        <title>Complex archaea that bridge the gap between prokaryotes and eukaryotes.</title>
        <authorList>
            <person name="Spang A."/>
            <person name="Saw J.H."/>
            <person name="Jorgensen S.L."/>
            <person name="Zaremba-Niedzwiedzka K."/>
            <person name="Martijn J."/>
            <person name="Lind A.E."/>
            <person name="van Eijk R."/>
            <person name="Schleper C."/>
            <person name="Guy L."/>
            <person name="Ettema T.J."/>
        </authorList>
    </citation>
    <scope>NUCLEOTIDE SEQUENCE</scope>
</reference>
<comment type="caution">
    <text evidence="2">The sequence shown here is derived from an EMBL/GenBank/DDBJ whole genome shotgun (WGS) entry which is preliminary data.</text>
</comment>
<dbReference type="AlphaFoldDB" id="A0A0F8XYK7"/>
<feature type="transmembrane region" description="Helical" evidence="1">
    <location>
        <begin position="6"/>
        <end position="28"/>
    </location>
</feature>
<evidence type="ECO:0000256" key="1">
    <source>
        <dbReference type="SAM" id="Phobius"/>
    </source>
</evidence>
<dbReference type="EMBL" id="LAZR01056444">
    <property type="protein sequence ID" value="KKK74182.1"/>
    <property type="molecule type" value="Genomic_DNA"/>
</dbReference>
<keyword evidence="1" id="KW-0812">Transmembrane</keyword>
<sequence>MNLLNLIWLTPVALWLAAVAAGTLYTFGWLLRRNYGLLLLYAAIVGAAILLFRP</sequence>
<evidence type="ECO:0000313" key="2">
    <source>
        <dbReference type="EMBL" id="KKK74182.1"/>
    </source>
</evidence>
<organism evidence="2">
    <name type="scientific">marine sediment metagenome</name>
    <dbReference type="NCBI Taxonomy" id="412755"/>
    <lineage>
        <taxon>unclassified sequences</taxon>
        <taxon>metagenomes</taxon>
        <taxon>ecological metagenomes</taxon>
    </lineage>
</organism>
<keyword evidence="1" id="KW-1133">Transmembrane helix</keyword>
<gene>
    <name evidence="2" type="ORF">LCGC14_2886330</name>
</gene>
<feature type="transmembrane region" description="Helical" evidence="1">
    <location>
        <begin position="35"/>
        <end position="52"/>
    </location>
</feature>
<proteinExistence type="predicted"/>
<name>A0A0F8XYK7_9ZZZZ</name>
<protein>
    <submittedName>
        <fullName evidence="2">Uncharacterized protein</fullName>
    </submittedName>
</protein>